<evidence type="ECO:0000256" key="5">
    <source>
        <dbReference type="ARBA" id="ARBA00022813"/>
    </source>
</evidence>
<dbReference type="EMBL" id="MK500416">
    <property type="protein sequence ID" value="QBK89339.1"/>
    <property type="molecule type" value="Genomic_DNA"/>
</dbReference>
<dbReference type="GO" id="GO:0003899">
    <property type="term" value="F:DNA-directed RNA polymerase activity"/>
    <property type="evidence" value="ECO:0007669"/>
    <property type="project" value="UniProtKB-EC"/>
</dbReference>
<keyword evidence="2" id="KW-0240">DNA-directed RNA polymerase</keyword>
<dbReference type="PANTHER" id="PTHR19376">
    <property type="entry name" value="DNA-DIRECTED RNA POLYMERASE"/>
    <property type="match status" value="1"/>
</dbReference>
<dbReference type="Pfam" id="PF14528">
    <property type="entry name" value="LAGLIDADG_3"/>
    <property type="match status" value="1"/>
</dbReference>
<evidence type="ECO:0000313" key="10">
    <source>
        <dbReference type="EMBL" id="QBK89339.1"/>
    </source>
</evidence>
<dbReference type="PROSITE" id="PS50819">
    <property type="entry name" value="INTEIN_ENDONUCLEASE"/>
    <property type="match status" value="1"/>
</dbReference>
<keyword evidence="6" id="KW-0651">Protein splicing</keyword>
<dbReference type="InterPro" id="IPR007073">
    <property type="entry name" value="RNA_pol_Rpb1_7"/>
</dbReference>
<dbReference type="GO" id="GO:0006351">
    <property type="term" value="P:DNA-templated transcription"/>
    <property type="evidence" value="ECO:0007669"/>
    <property type="project" value="InterPro"/>
</dbReference>
<proteinExistence type="predicted"/>
<evidence type="ECO:0000256" key="7">
    <source>
        <dbReference type="ARBA" id="ARBA00023163"/>
    </source>
</evidence>
<keyword evidence="5" id="KW-0068">Autocatalytic cleavage</keyword>
<dbReference type="SUPFAM" id="SSF64484">
    <property type="entry name" value="beta and beta-prime subunits of DNA dependent RNA-polymerase"/>
    <property type="match status" value="1"/>
</dbReference>
<evidence type="ECO:0000256" key="2">
    <source>
        <dbReference type="ARBA" id="ARBA00022478"/>
    </source>
</evidence>
<dbReference type="Gene3D" id="2.170.16.10">
    <property type="entry name" value="Hedgehog/Intein (Hint) domain"/>
    <property type="match status" value="1"/>
</dbReference>
<protein>
    <recommendedName>
        <fullName evidence="1">DNA-directed RNA polymerase</fullName>
        <ecNumber evidence="1">2.7.7.6</ecNumber>
    </recommendedName>
</protein>
<accession>A0A4D5XF14</accession>
<dbReference type="InterPro" id="IPR004860">
    <property type="entry name" value="LAGLIDADG_dom"/>
</dbReference>
<comment type="catalytic activity">
    <reaction evidence="8">
        <text>RNA(n) + a ribonucleoside 5'-triphosphate = RNA(n+1) + diphosphate</text>
        <dbReference type="Rhea" id="RHEA:21248"/>
        <dbReference type="Rhea" id="RHEA-COMP:14527"/>
        <dbReference type="Rhea" id="RHEA-COMP:17342"/>
        <dbReference type="ChEBI" id="CHEBI:33019"/>
        <dbReference type="ChEBI" id="CHEBI:61557"/>
        <dbReference type="ChEBI" id="CHEBI:140395"/>
        <dbReference type="EC" id="2.7.7.6"/>
    </reaction>
</comment>
<dbReference type="InterPro" id="IPR030934">
    <property type="entry name" value="Intein_C"/>
</dbReference>
<dbReference type="Pfam" id="PF04990">
    <property type="entry name" value="RNA_pol_Rpb1_7"/>
    <property type="match status" value="1"/>
</dbReference>
<name>A0A4D5XF14_9VIRU</name>
<keyword evidence="4" id="KW-0548">Nucleotidyltransferase</keyword>
<gene>
    <name evidence="10" type="ORF">LCMiAC02_04340</name>
</gene>
<dbReference type="GO" id="GO:0000428">
    <property type="term" value="C:DNA-directed RNA polymerase complex"/>
    <property type="evidence" value="ECO:0007669"/>
    <property type="project" value="UniProtKB-KW"/>
</dbReference>
<keyword evidence="7" id="KW-0804">Transcription</keyword>
<dbReference type="NCBIfam" id="TIGR01443">
    <property type="entry name" value="intein_Cterm"/>
    <property type="match status" value="1"/>
</dbReference>
<evidence type="ECO:0000256" key="3">
    <source>
        <dbReference type="ARBA" id="ARBA00022679"/>
    </source>
</evidence>
<dbReference type="GO" id="GO:0004519">
    <property type="term" value="F:endonuclease activity"/>
    <property type="evidence" value="ECO:0007669"/>
    <property type="project" value="InterPro"/>
</dbReference>
<reference evidence="10" key="1">
    <citation type="journal article" date="2019" name="MBio">
        <title>Virus Genomes from Deep Sea Sediments Expand the Ocean Megavirome and Support Independent Origins of Viral Gigantism.</title>
        <authorList>
            <person name="Backstrom D."/>
            <person name="Yutin N."/>
            <person name="Jorgensen S.L."/>
            <person name="Dharamshi J."/>
            <person name="Homa F."/>
            <person name="Zaremba-Niedwiedzka K."/>
            <person name="Spang A."/>
            <person name="Wolf Y.I."/>
            <person name="Koonin E.V."/>
            <person name="Ettema T.J."/>
        </authorList>
    </citation>
    <scope>NUCLEOTIDE SEQUENCE</scope>
</reference>
<dbReference type="GO" id="GO:0003677">
    <property type="term" value="F:DNA binding"/>
    <property type="evidence" value="ECO:0007669"/>
    <property type="project" value="InterPro"/>
</dbReference>
<dbReference type="SUPFAM" id="SSF55608">
    <property type="entry name" value="Homing endonucleases"/>
    <property type="match status" value="1"/>
</dbReference>
<dbReference type="InterPro" id="IPR045867">
    <property type="entry name" value="DNA-dir_RpoC_beta_prime"/>
</dbReference>
<evidence type="ECO:0000256" key="4">
    <source>
        <dbReference type="ARBA" id="ARBA00022695"/>
    </source>
</evidence>
<dbReference type="InterPro" id="IPR027434">
    <property type="entry name" value="Homing_endonucl"/>
</dbReference>
<evidence type="ECO:0000259" key="9">
    <source>
        <dbReference type="PROSITE" id="PS50819"/>
    </source>
</evidence>
<dbReference type="PANTHER" id="PTHR19376:SF32">
    <property type="entry name" value="DNA-DIRECTED RNA POLYMERASE III SUBUNIT RPC1"/>
    <property type="match status" value="1"/>
</dbReference>
<dbReference type="InterPro" id="IPR007081">
    <property type="entry name" value="RNA_pol_Rpb1_5"/>
</dbReference>
<evidence type="ECO:0000256" key="1">
    <source>
        <dbReference type="ARBA" id="ARBA00012418"/>
    </source>
</evidence>
<sequence length="631" mass="72613">MLNGYFSGDGTVSKDIKRRHITCSSTSEKMIDGIIILLNRFGIISKKSIPSLVKTNNRGSKNIKQMYCLSIRNNNIKRFHENISLILDYKQKNLNKLIEYKSNKIHGTYDIIPGNNFEQFEGSIHRDEIEVLIKNNICKHRKNKYLKICIDDTEKIYLQKILDSNVYHDDIIKIEIVKPSHKYVYDLTVKDTKNFVAYTAICLRDTFHHAGVGAKGSTTLGVPRINEILGCSKKMKTPMMTIYLEKEHRHDKEMANKIASSIENVKMINIRNKVDVYYDPNPKGKDSIMKKDNVYNLFSSKKQSKYSCQSSISELPWLVRIELNKEMMLEKDINMMDIKVSFCDQWERRFDNMRGIKKEKKALLQQIGYCAILSNNDNDRVPVIHIRFSMTKTDYSIITNFVDMFIDKIKLKGIEGINKIESVFSERLLNYDNEDKKVVEDEQYVIYTSGINLTDICYINGIDINEVVCNDIVKVYKHFGIDAARTILLKELKTVFDTAGNTINYQHLSILVDIMTNTGLLTTIDRNGLNVLDTDVLARASFERPVDQLLNAATFNEVDKMESVSSRIMTGQVINGGTGLCNIMLDIDLLERSEYIEDIDEKYQKTFNEISSDTIMSDILSKDVTDVFIPE</sequence>
<evidence type="ECO:0000256" key="8">
    <source>
        <dbReference type="ARBA" id="ARBA00048552"/>
    </source>
</evidence>
<dbReference type="Gene3D" id="1.10.150.390">
    <property type="match status" value="1"/>
</dbReference>
<dbReference type="InterPro" id="IPR038593">
    <property type="entry name" value="RNA_pol_Rpb1_7_sf"/>
</dbReference>
<feature type="domain" description="DOD-type homing endonuclease" evidence="9">
    <location>
        <begin position="1"/>
        <end position="43"/>
    </location>
</feature>
<keyword evidence="3" id="KW-0808">Transferase</keyword>
<organism evidence="10">
    <name type="scientific">Mimivirus LCMiAC02</name>
    <dbReference type="NCBI Taxonomy" id="2506609"/>
    <lineage>
        <taxon>Viruses</taxon>
        <taxon>Varidnaviria</taxon>
        <taxon>Bamfordvirae</taxon>
        <taxon>Nucleocytoviricota</taxon>
        <taxon>Megaviricetes</taxon>
        <taxon>Imitervirales</taxon>
        <taxon>Mimiviridae</taxon>
        <taxon>Klosneuvirinae</taxon>
    </lineage>
</organism>
<dbReference type="Pfam" id="PF04998">
    <property type="entry name" value="RNA_pol_Rpb1_5"/>
    <property type="match status" value="1"/>
</dbReference>
<dbReference type="EC" id="2.7.7.6" evidence="1"/>
<dbReference type="Gene3D" id="3.30.1360.140">
    <property type="match status" value="1"/>
</dbReference>
<dbReference type="InterPro" id="IPR004042">
    <property type="entry name" value="Intein_endonuc_central"/>
</dbReference>
<evidence type="ECO:0000256" key="6">
    <source>
        <dbReference type="ARBA" id="ARBA00023000"/>
    </source>
</evidence>
<dbReference type="Gene3D" id="3.10.28.10">
    <property type="entry name" value="Homing endonucleases"/>
    <property type="match status" value="1"/>
</dbReference>